<sequence>MFLAHAVLFVVYLGRIWGLWGKSKTNSVNGVRITCKLECSIQNLGFLVQGNSNQHLPADMNIDFPLWLVKDLARRKNIISFECPKYYKKTYRDIQDADPRVLNLHKMGPYFYLVGLKFSQINTQDSAIIIESIFRVLRIRLKKILDYSTHSLQIEEKEYLRTLDQTELFLFLISNNQNKKFQDWQYKPMFDVKTSILVEKNKKRKAINIIPA</sequence>
<organism evidence="10">
    <name type="scientific">Henneguya salminicola</name>
    <name type="common">Myxosporean</name>
    <dbReference type="NCBI Taxonomy" id="69463"/>
    <lineage>
        <taxon>Eukaryota</taxon>
        <taxon>Metazoa</taxon>
        <taxon>Cnidaria</taxon>
        <taxon>Myxozoa</taxon>
        <taxon>Myxosporea</taxon>
        <taxon>Bivalvulida</taxon>
        <taxon>Platysporina</taxon>
        <taxon>Myxobolidae</taxon>
        <taxon>Henneguya</taxon>
    </lineage>
</organism>
<evidence type="ECO:0000256" key="5">
    <source>
        <dbReference type="ARBA" id="ARBA00045258"/>
    </source>
</evidence>
<dbReference type="SUPFAM" id="SSF160059">
    <property type="entry name" value="PriA/YqbF domain"/>
    <property type="match status" value="1"/>
</dbReference>
<dbReference type="EMBL" id="GHBP01004910">
    <property type="protein sequence ID" value="NDJ93762.1"/>
    <property type="molecule type" value="Transcribed_RNA"/>
</dbReference>
<dbReference type="InterPro" id="IPR055221">
    <property type="entry name" value="PSF3_N"/>
</dbReference>
<protein>
    <recommendedName>
        <fullName evidence="6">DNA replication complex GINS protein PSF3</fullName>
    </recommendedName>
</protein>
<dbReference type="Pfam" id="PF22466">
    <property type="entry name" value="PSF3_N"/>
    <property type="match status" value="1"/>
</dbReference>
<dbReference type="CDD" id="cd11713">
    <property type="entry name" value="GINS_A_psf3"/>
    <property type="match status" value="1"/>
</dbReference>
<reference evidence="10" key="1">
    <citation type="submission" date="2018-11" db="EMBL/GenBank/DDBJ databases">
        <title>Henneguya salminicola genome and transcriptome.</title>
        <authorList>
            <person name="Yahalomi D."/>
            <person name="Atkinson S.D."/>
            <person name="Neuhof M."/>
            <person name="Chang E.S."/>
            <person name="Philippe H."/>
            <person name="Cartwright P."/>
            <person name="Bartholomew J.L."/>
            <person name="Huchon D."/>
        </authorList>
    </citation>
    <scope>NUCLEOTIDE SEQUENCE</scope>
    <source>
        <strain evidence="10">Hz1</strain>
        <tissue evidence="10">Whole</tissue>
    </source>
</reference>
<dbReference type="PANTHER" id="PTHR22768:SF0">
    <property type="entry name" value="DNA REPLICATION COMPLEX GINS PROTEIN PSF3"/>
    <property type="match status" value="1"/>
</dbReference>
<evidence type="ECO:0000256" key="2">
    <source>
        <dbReference type="ARBA" id="ARBA00006343"/>
    </source>
</evidence>
<evidence type="ECO:0000256" key="7">
    <source>
        <dbReference type="SAM" id="SignalP"/>
    </source>
</evidence>
<keyword evidence="7" id="KW-0732">Signal</keyword>
<dbReference type="Gene3D" id="1.20.58.2050">
    <property type="match status" value="1"/>
</dbReference>
<feature type="domain" description="DNA replication complex GINS protein PSF3 N-terminal" evidence="9">
    <location>
        <begin position="30"/>
        <end position="73"/>
    </location>
</feature>
<dbReference type="InterPro" id="IPR036224">
    <property type="entry name" value="GINS_bundle-like_dom_sf"/>
</dbReference>
<comment type="subcellular location">
    <subcellularLocation>
        <location evidence="1 6">Nucleus</location>
    </subcellularLocation>
</comment>
<dbReference type="GO" id="GO:1902975">
    <property type="term" value="P:mitotic DNA replication initiation"/>
    <property type="evidence" value="ECO:0007669"/>
    <property type="project" value="TreeGrafter"/>
</dbReference>
<dbReference type="InterPro" id="IPR038437">
    <property type="entry name" value="GINS_Psf3_sf"/>
</dbReference>
<dbReference type="CDD" id="cd21693">
    <property type="entry name" value="GINS_B_Psf3"/>
    <property type="match status" value="1"/>
</dbReference>
<feature type="chain" id="PRO_5026290162" description="DNA replication complex GINS protein PSF3" evidence="7">
    <location>
        <begin position="19"/>
        <end position="212"/>
    </location>
</feature>
<evidence type="ECO:0000259" key="8">
    <source>
        <dbReference type="Pfam" id="PF05916"/>
    </source>
</evidence>
<name>A0A6G3MI95_HENSL</name>
<evidence type="ECO:0000259" key="9">
    <source>
        <dbReference type="Pfam" id="PF22466"/>
    </source>
</evidence>
<dbReference type="SUPFAM" id="SSF158573">
    <property type="entry name" value="GINS helical bundle-like"/>
    <property type="match status" value="1"/>
</dbReference>
<dbReference type="GO" id="GO:0000811">
    <property type="term" value="C:GINS complex"/>
    <property type="evidence" value="ECO:0007669"/>
    <property type="project" value="UniProtKB-UniRule"/>
</dbReference>
<feature type="domain" description="GINS subunit" evidence="8">
    <location>
        <begin position="95"/>
        <end position="181"/>
    </location>
</feature>
<evidence type="ECO:0000256" key="6">
    <source>
        <dbReference type="RuleBase" id="RU367161"/>
    </source>
</evidence>
<evidence type="ECO:0000313" key="10">
    <source>
        <dbReference type="EMBL" id="NDJ93762.1"/>
    </source>
</evidence>
<dbReference type="PANTHER" id="PTHR22768">
    <property type="entry name" value="DNA REPLICATION COMPLEX GINS PROTEIN PSF3"/>
    <property type="match status" value="1"/>
</dbReference>
<keyword evidence="3 6" id="KW-0235">DNA replication</keyword>
<comment type="function">
    <text evidence="5">Required for correct functioning of the GINS complex, a complex that plays an essential role in the initiation of DNA replication, and progression of DNA replication forks. GINS complex is a core component of CDC45-MCM-GINS (CMG) helicase, the molecular machine that unwinds template DNA during replication, and around which the replisome is built.</text>
</comment>
<comment type="function">
    <text evidence="6">The GINS complex plays an essential role in the initiation of DNA replication.</text>
</comment>
<evidence type="ECO:0000256" key="1">
    <source>
        <dbReference type="ARBA" id="ARBA00004123"/>
    </source>
</evidence>
<evidence type="ECO:0000256" key="4">
    <source>
        <dbReference type="ARBA" id="ARBA00023242"/>
    </source>
</evidence>
<comment type="subunit">
    <text evidence="6">Component of the GINS complex.</text>
</comment>
<dbReference type="Pfam" id="PF05916">
    <property type="entry name" value="Sld5"/>
    <property type="match status" value="1"/>
</dbReference>
<dbReference type="AlphaFoldDB" id="A0A6G3MI95"/>
<dbReference type="InterPro" id="IPR010492">
    <property type="entry name" value="GINS_Psf3"/>
</dbReference>
<evidence type="ECO:0000256" key="3">
    <source>
        <dbReference type="ARBA" id="ARBA00022705"/>
    </source>
</evidence>
<proteinExistence type="inferred from homology"/>
<accession>A0A6G3MI95</accession>
<comment type="similarity">
    <text evidence="2 6">Belongs to the GINS3/PSF3 family.</text>
</comment>
<dbReference type="InterPro" id="IPR021151">
    <property type="entry name" value="GINS_A"/>
</dbReference>
<keyword evidence="4 6" id="KW-0539">Nucleus</keyword>
<feature type="signal peptide" evidence="7">
    <location>
        <begin position="1"/>
        <end position="18"/>
    </location>
</feature>